<gene>
    <name evidence="2" type="ORF">AVEN_262056_1</name>
</gene>
<dbReference type="Pfam" id="PF20700">
    <property type="entry name" value="Mutator"/>
    <property type="match status" value="1"/>
</dbReference>
<dbReference type="OrthoDB" id="6486963at2759"/>
<dbReference type="PANTHER" id="PTHR33309">
    <property type="entry name" value="KERATIN, ULTRA HIGH-SULFUR MATRIX PROTEIN-LIKE"/>
    <property type="match status" value="1"/>
</dbReference>
<sequence length="603" mass="68050">MPRSTRIFKKRSGENTGKGVLNSIIDVNILANVFKNFVNCKNRNSGLELQVLKSTSGLAVSFILDCFQCEYTHEFSSSDFHEGTQIATVNTRYVYALRSIGKGAEAGRMFCAVMNLPQPPTRFQEYNKRLLNATREVCESTMQKAAKEAIVENNNDNNIAVAVDGTWQKRGYTSHNGVVNVTSMDTGKVIDVDVLSKYCACKNKKNHEASCKSNFRGSSGMMEVKGACNIFKRSLTFHNARYTKYLGDGDSKAFEAIAKEIIYGDEFQVEKLECIGHVMKRMGSRLRRLKGQVVSDAIRRNLDCVHAMRQAIWAIFMHKLSTDENPQHGFCPIGEDSWCGFKKAEATGSAYKHKNNLPVAVVEAMRPVFRDLSHPDLQKKCVYGNTQNPNESVNNVIWSRVPKSTFVQIEALSLGVYDAVCTFNEGNSTRLQILQNLGIETWRIYVTCFKVSRQRKTFEGKIFLFPTIKRKKEGKMPLPRSLLRIPNYFTAYSQGYAYQRLEHLVQIEILVSRNLSLVQKAILVCSNFSLQICKLAASLTRQECTLEASYFKRPSHHASNLLQACGVKLFAKYSKNRVSPDNTLPKPVAFSASWTLIAEDRLR</sequence>
<comment type="caution">
    <text evidence="2">The sequence shown here is derived from an EMBL/GenBank/DDBJ whole genome shotgun (WGS) entry which is preliminary data.</text>
</comment>
<dbReference type="AlphaFoldDB" id="A0A4Y2NKG8"/>
<reference evidence="2 3" key="1">
    <citation type="journal article" date="2019" name="Sci. Rep.">
        <title>Orb-weaving spider Araneus ventricosus genome elucidates the spidroin gene catalogue.</title>
        <authorList>
            <person name="Kono N."/>
            <person name="Nakamura H."/>
            <person name="Ohtoshi R."/>
            <person name="Moran D.A.P."/>
            <person name="Shinohara A."/>
            <person name="Yoshida Y."/>
            <person name="Fujiwara M."/>
            <person name="Mori M."/>
            <person name="Tomita M."/>
            <person name="Arakawa K."/>
        </authorList>
    </citation>
    <scope>NUCLEOTIDE SEQUENCE [LARGE SCALE GENOMIC DNA]</scope>
</reference>
<feature type="domain" description="Mutator-like transposase" evidence="1">
    <location>
        <begin position="23"/>
        <end position="322"/>
    </location>
</feature>
<proteinExistence type="predicted"/>
<protein>
    <recommendedName>
        <fullName evidence="1">Mutator-like transposase domain-containing protein</fullName>
    </recommendedName>
</protein>
<dbReference type="InterPro" id="IPR049012">
    <property type="entry name" value="Mutator_transp_dom"/>
</dbReference>
<evidence type="ECO:0000313" key="2">
    <source>
        <dbReference type="EMBL" id="GBN40015.1"/>
    </source>
</evidence>
<evidence type="ECO:0000259" key="1">
    <source>
        <dbReference type="Pfam" id="PF20700"/>
    </source>
</evidence>
<organism evidence="2 3">
    <name type="scientific">Araneus ventricosus</name>
    <name type="common">Orbweaver spider</name>
    <name type="synonym">Epeira ventricosa</name>
    <dbReference type="NCBI Taxonomy" id="182803"/>
    <lineage>
        <taxon>Eukaryota</taxon>
        <taxon>Metazoa</taxon>
        <taxon>Ecdysozoa</taxon>
        <taxon>Arthropoda</taxon>
        <taxon>Chelicerata</taxon>
        <taxon>Arachnida</taxon>
        <taxon>Araneae</taxon>
        <taxon>Araneomorphae</taxon>
        <taxon>Entelegynae</taxon>
        <taxon>Araneoidea</taxon>
        <taxon>Araneidae</taxon>
        <taxon>Araneus</taxon>
    </lineage>
</organism>
<name>A0A4Y2NKG8_ARAVE</name>
<dbReference type="PANTHER" id="PTHR33309:SF3">
    <property type="entry name" value="CCHC-TYPE DOMAIN-CONTAINING PROTEIN"/>
    <property type="match status" value="1"/>
</dbReference>
<keyword evidence="3" id="KW-1185">Reference proteome</keyword>
<accession>A0A4Y2NKG8</accession>
<evidence type="ECO:0000313" key="3">
    <source>
        <dbReference type="Proteomes" id="UP000499080"/>
    </source>
</evidence>
<dbReference type="Proteomes" id="UP000499080">
    <property type="component" value="Unassembled WGS sequence"/>
</dbReference>
<dbReference type="EMBL" id="BGPR01009437">
    <property type="protein sequence ID" value="GBN40015.1"/>
    <property type="molecule type" value="Genomic_DNA"/>
</dbReference>